<sequence>MTYDRSRVDPGSWQTSGTTSGRRPRTVPAASDDRRRSTTGGGLFASASGDTRLRFVGLALAAAGVLVVVCSFLTWASASDDSLSLSVTGMGSVSFEASEARAQALGGSTDVAAELDERAKSPGIFTALLGALLVGAAIFMVRGCYAGLGAAAGAVLALIAVFMSLEYLFAPGDAVLDGAGSTGIGYAGLGLWLVAIGAFGALAASGSGTIIALRGGRSPATETAAPRPRADSPAPATPPARRRGARPTAPPVPPAAPRPSFRPEPGHRARQSGGDGPMGRRPPPAQPGYRPAPRPRPLPNSYPTVAQPVRGRDRLPRSVPPGPVPPGQIPPDRGMPPGQRPPPRRAPAPRTDVHGEDGR</sequence>
<feature type="compositionally biased region" description="Low complexity" evidence="1">
    <location>
        <begin position="219"/>
        <end position="234"/>
    </location>
</feature>
<feature type="transmembrane region" description="Helical" evidence="2">
    <location>
        <begin position="55"/>
        <end position="76"/>
    </location>
</feature>
<evidence type="ECO:0000256" key="1">
    <source>
        <dbReference type="SAM" id="MobiDB-lite"/>
    </source>
</evidence>
<feature type="compositionally biased region" description="Pro residues" evidence="1">
    <location>
        <begin position="318"/>
        <end position="329"/>
    </location>
</feature>
<feature type="region of interest" description="Disordered" evidence="1">
    <location>
        <begin position="1"/>
        <end position="43"/>
    </location>
</feature>
<keyword evidence="2" id="KW-0472">Membrane</keyword>
<feature type="transmembrane region" description="Helical" evidence="2">
    <location>
        <begin position="123"/>
        <end position="141"/>
    </location>
</feature>
<keyword evidence="2" id="KW-0812">Transmembrane</keyword>
<keyword evidence="4" id="KW-1185">Reference proteome</keyword>
<evidence type="ECO:0000256" key="2">
    <source>
        <dbReference type="SAM" id="Phobius"/>
    </source>
</evidence>
<name>A0ABT4N1W3_GORRU</name>
<dbReference type="EMBL" id="JAPWIE010000008">
    <property type="protein sequence ID" value="MCZ4553257.1"/>
    <property type="molecule type" value="Genomic_DNA"/>
</dbReference>
<evidence type="ECO:0000313" key="4">
    <source>
        <dbReference type="Proteomes" id="UP001067235"/>
    </source>
</evidence>
<accession>A0ABT4N1W3</accession>
<keyword evidence="2" id="KW-1133">Transmembrane helix</keyword>
<comment type="caution">
    <text evidence="3">The sequence shown here is derived from an EMBL/GenBank/DDBJ whole genome shotgun (WGS) entry which is preliminary data.</text>
</comment>
<feature type="transmembrane region" description="Helical" evidence="2">
    <location>
        <begin position="148"/>
        <end position="169"/>
    </location>
</feature>
<feature type="compositionally biased region" description="Pro residues" evidence="1">
    <location>
        <begin position="248"/>
        <end position="262"/>
    </location>
</feature>
<reference evidence="3" key="1">
    <citation type="submission" date="2022-12" db="EMBL/GenBank/DDBJ databases">
        <authorList>
            <person name="Krivoruchko A.V."/>
            <person name="Elkin A."/>
        </authorList>
    </citation>
    <scope>NUCLEOTIDE SEQUENCE</scope>
    <source>
        <strain evidence="3">IEGM 1388</strain>
    </source>
</reference>
<feature type="region of interest" description="Disordered" evidence="1">
    <location>
        <begin position="217"/>
        <end position="359"/>
    </location>
</feature>
<dbReference type="RefSeq" id="WP_301573913.1">
    <property type="nucleotide sequence ID" value="NZ_JAPWIE010000008.1"/>
</dbReference>
<organism evidence="3 4">
    <name type="scientific">Gordonia rubripertincta</name>
    <name type="common">Rhodococcus corallinus</name>
    <dbReference type="NCBI Taxonomy" id="36822"/>
    <lineage>
        <taxon>Bacteria</taxon>
        <taxon>Bacillati</taxon>
        <taxon>Actinomycetota</taxon>
        <taxon>Actinomycetes</taxon>
        <taxon>Mycobacteriales</taxon>
        <taxon>Gordoniaceae</taxon>
        <taxon>Gordonia</taxon>
    </lineage>
</organism>
<gene>
    <name evidence="3" type="ORF">O4213_24955</name>
</gene>
<feature type="compositionally biased region" description="Pro residues" evidence="1">
    <location>
        <begin position="280"/>
        <end position="300"/>
    </location>
</feature>
<feature type="transmembrane region" description="Helical" evidence="2">
    <location>
        <begin position="189"/>
        <end position="213"/>
    </location>
</feature>
<proteinExistence type="predicted"/>
<dbReference type="PRINTS" id="PR01217">
    <property type="entry name" value="PRICHEXTENSN"/>
</dbReference>
<evidence type="ECO:0000313" key="3">
    <source>
        <dbReference type="EMBL" id="MCZ4553257.1"/>
    </source>
</evidence>
<dbReference type="Proteomes" id="UP001067235">
    <property type="component" value="Unassembled WGS sequence"/>
</dbReference>
<protein>
    <submittedName>
        <fullName evidence="3">Uncharacterized protein</fullName>
    </submittedName>
</protein>